<dbReference type="Gene3D" id="1.20.920.10">
    <property type="entry name" value="Bromodomain-like"/>
    <property type="match status" value="1"/>
</dbReference>
<dbReference type="PANTHER" id="PTHR45750:SF3">
    <property type="entry name" value="HISTONE ACETYLTRANSFERASE"/>
    <property type="match status" value="1"/>
</dbReference>
<dbReference type="Pfam" id="PF00439">
    <property type="entry name" value="Bromodomain"/>
    <property type="match status" value="1"/>
</dbReference>
<keyword evidence="1 2" id="KW-0103">Bromodomain</keyword>
<proteinExistence type="predicted"/>
<dbReference type="STRING" id="6313.A0A0K0D459"/>
<feature type="domain" description="Bromo" evidence="3">
    <location>
        <begin position="1"/>
        <end position="67"/>
    </location>
</feature>
<evidence type="ECO:0000256" key="1">
    <source>
        <dbReference type="ARBA" id="ARBA00023117"/>
    </source>
</evidence>
<accession>A0A0K0D459</accession>
<dbReference type="PANTHER" id="PTHR45750">
    <property type="entry name" value="GH11602P"/>
    <property type="match status" value="1"/>
</dbReference>
<keyword evidence="4" id="KW-1185">Reference proteome</keyword>
<evidence type="ECO:0000313" key="5">
    <source>
        <dbReference type="WBParaSite" id="ACAC_0000485401-mRNA-1"/>
    </source>
</evidence>
<dbReference type="GO" id="GO:0010484">
    <property type="term" value="F:histone H3 acetyltransferase activity"/>
    <property type="evidence" value="ECO:0007669"/>
    <property type="project" value="TreeGrafter"/>
</dbReference>
<organism evidence="4 5">
    <name type="scientific">Angiostrongylus cantonensis</name>
    <name type="common">Rat lungworm</name>
    <dbReference type="NCBI Taxonomy" id="6313"/>
    <lineage>
        <taxon>Eukaryota</taxon>
        <taxon>Metazoa</taxon>
        <taxon>Ecdysozoa</taxon>
        <taxon>Nematoda</taxon>
        <taxon>Chromadorea</taxon>
        <taxon>Rhabditida</taxon>
        <taxon>Rhabditina</taxon>
        <taxon>Rhabditomorpha</taxon>
        <taxon>Strongyloidea</taxon>
        <taxon>Metastrongylidae</taxon>
        <taxon>Angiostrongylus</taxon>
    </lineage>
</organism>
<protein>
    <submittedName>
        <fullName evidence="5">Bromo domain-containing protein</fullName>
    </submittedName>
</protein>
<evidence type="ECO:0000259" key="3">
    <source>
        <dbReference type="PROSITE" id="PS50014"/>
    </source>
</evidence>
<dbReference type="Proteomes" id="UP000035642">
    <property type="component" value="Unassembled WGS sequence"/>
</dbReference>
<dbReference type="PRINTS" id="PR00503">
    <property type="entry name" value="BROMODOMAIN"/>
</dbReference>
<dbReference type="GO" id="GO:0045944">
    <property type="term" value="P:positive regulation of transcription by RNA polymerase II"/>
    <property type="evidence" value="ECO:0007669"/>
    <property type="project" value="TreeGrafter"/>
</dbReference>
<evidence type="ECO:0000256" key="2">
    <source>
        <dbReference type="PROSITE-ProRule" id="PRU00035"/>
    </source>
</evidence>
<dbReference type="GO" id="GO:0000123">
    <property type="term" value="C:histone acetyltransferase complex"/>
    <property type="evidence" value="ECO:0007669"/>
    <property type="project" value="TreeGrafter"/>
</dbReference>
<evidence type="ECO:0000313" key="4">
    <source>
        <dbReference type="Proteomes" id="UP000035642"/>
    </source>
</evidence>
<reference evidence="4" key="1">
    <citation type="submission" date="2012-09" db="EMBL/GenBank/DDBJ databases">
        <authorList>
            <person name="Martin A.A."/>
        </authorList>
    </citation>
    <scope>NUCLEOTIDE SEQUENCE</scope>
</reference>
<dbReference type="InterPro" id="IPR037800">
    <property type="entry name" value="GCN5"/>
</dbReference>
<reference evidence="5" key="2">
    <citation type="submission" date="2017-02" db="UniProtKB">
        <authorList>
            <consortium name="WormBaseParasite"/>
        </authorList>
    </citation>
    <scope>IDENTIFICATION</scope>
</reference>
<dbReference type="WBParaSite" id="ACAC_0000485401-mRNA-1">
    <property type="protein sequence ID" value="ACAC_0000485401-mRNA-1"/>
    <property type="gene ID" value="ACAC_0000485401"/>
</dbReference>
<dbReference type="AlphaFoldDB" id="A0A0K0D459"/>
<dbReference type="InterPro" id="IPR036427">
    <property type="entry name" value="Bromodomain-like_sf"/>
</dbReference>
<dbReference type="SMART" id="SM00297">
    <property type="entry name" value="BROMO"/>
    <property type="match status" value="1"/>
</dbReference>
<sequence>MSCPFRQPVSLEEFPNYLDVVKNPIDLSIIQKRLETLEYQRLKDFTMDMSRLFENAKLFYARDSNAYKCAETLEKVFENALADVRAEIDARASGKKVSPVSCSLNS</sequence>
<dbReference type="SUPFAM" id="SSF47370">
    <property type="entry name" value="Bromodomain"/>
    <property type="match status" value="1"/>
</dbReference>
<dbReference type="PROSITE" id="PS50014">
    <property type="entry name" value="BROMODOMAIN_2"/>
    <property type="match status" value="1"/>
</dbReference>
<dbReference type="InterPro" id="IPR001487">
    <property type="entry name" value="Bromodomain"/>
</dbReference>
<name>A0A0K0D459_ANGCA</name>